<dbReference type="OrthoDB" id="8857527at2"/>
<evidence type="ECO:0000313" key="1">
    <source>
        <dbReference type="EMBL" id="TCV89518.1"/>
    </source>
</evidence>
<gene>
    <name evidence="1" type="ORF">EDC63_10235</name>
</gene>
<comment type="caution">
    <text evidence="1">The sequence shown here is derived from an EMBL/GenBank/DDBJ whole genome shotgun (WGS) entry which is preliminary data.</text>
</comment>
<organism evidence="1 2">
    <name type="scientific">Sulfurirhabdus autotrophica</name>
    <dbReference type="NCBI Taxonomy" id="1706046"/>
    <lineage>
        <taxon>Bacteria</taxon>
        <taxon>Pseudomonadati</taxon>
        <taxon>Pseudomonadota</taxon>
        <taxon>Betaproteobacteria</taxon>
        <taxon>Nitrosomonadales</taxon>
        <taxon>Sulfuricellaceae</taxon>
        <taxon>Sulfurirhabdus</taxon>
    </lineage>
</organism>
<accession>A0A4R3YED5</accession>
<protein>
    <submittedName>
        <fullName evidence="1">Uncharacterized protein</fullName>
    </submittedName>
</protein>
<dbReference type="Proteomes" id="UP000295367">
    <property type="component" value="Unassembled WGS sequence"/>
</dbReference>
<dbReference type="AlphaFoldDB" id="A0A4R3YED5"/>
<sequence>MDKLLIKFNRYLLKNEGTEAANTLGELLTALDAGLEFRLVKLYELPYDAFELALHLLKEWRLASYTSKMGDLPNALQLASIAPENSWLNESDSLFFDLPAVE</sequence>
<reference evidence="1 2" key="1">
    <citation type="submission" date="2019-03" db="EMBL/GenBank/DDBJ databases">
        <title>Genomic Encyclopedia of Type Strains, Phase IV (KMG-IV): sequencing the most valuable type-strain genomes for metagenomic binning, comparative biology and taxonomic classification.</title>
        <authorList>
            <person name="Goeker M."/>
        </authorList>
    </citation>
    <scope>NUCLEOTIDE SEQUENCE [LARGE SCALE GENOMIC DNA]</scope>
    <source>
        <strain evidence="1 2">DSM 100309</strain>
    </source>
</reference>
<evidence type="ECO:0000313" key="2">
    <source>
        <dbReference type="Proteomes" id="UP000295367"/>
    </source>
</evidence>
<name>A0A4R3YED5_9PROT</name>
<dbReference type="EMBL" id="SMCO01000002">
    <property type="protein sequence ID" value="TCV89518.1"/>
    <property type="molecule type" value="Genomic_DNA"/>
</dbReference>
<proteinExistence type="predicted"/>
<keyword evidence="2" id="KW-1185">Reference proteome</keyword>